<proteinExistence type="predicted"/>
<dbReference type="PROSITE" id="PS51257">
    <property type="entry name" value="PROKAR_LIPOPROTEIN"/>
    <property type="match status" value="1"/>
</dbReference>
<feature type="domain" description="DUF753" evidence="3">
    <location>
        <begin position="1162"/>
        <end position="1228"/>
    </location>
</feature>
<evidence type="ECO:0000313" key="5">
    <source>
        <dbReference type="Proteomes" id="UP001153620"/>
    </source>
</evidence>
<evidence type="ECO:0000256" key="2">
    <source>
        <dbReference type="SAM" id="SignalP"/>
    </source>
</evidence>
<feature type="domain" description="DUF753" evidence="3">
    <location>
        <begin position="1316"/>
        <end position="1391"/>
    </location>
</feature>
<feature type="domain" description="DUF753" evidence="3">
    <location>
        <begin position="1081"/>
        <end position="1153"/>
    </location>
</feature>
<keyword evidence="5" id="KW-1185">Reference proteome</keyword>
<feature type="domain" description="DUF753" evidence="3">
    <location>
        <begin position="287"/>
        <end position="359"/>
    </location>
</feature>
<feature type="domain" description="DUF753" evidence="3">
    <location>
        <begin position="596"/>
        <end position="672"/>
    </location>
</feature>
<dbReference type="InterPro" id="IPR008472">
    <property type="entry name" value="DUF753"/>
</dbReference>
<evidence type="ECO:0000256" key="1">
    <source>
        <dbReference type="SAM" id="Phobius"/>
    </source>
</evidence>
<gene>
    <name evidence="4" type="ORF">CHIRRI_LOCUS10259</name>
</gene>
<feature type="chain" id="PRO_5040189223" description="DUF753 domain-containing protein" evidence="2">
    <location>
        <begin position="23"/>
        <end position="1500"/>
    </location>
</feature>
<keyword evidence="1" id="KW-0812">Transmembrane</keyword>
<accession>A0A9N9WX61</accession>
<feature type="domain" description="DUF753" evidence="3">
    <location>
        <begin position="131"/>
        <end position="201"/>
    </location>
</feature>
<sequence length="1500" mass="164279">MKSVEFLSIVLVSFGCFAGTTGEFCDTLSPVNCLNDTNQVLLASVRSSTISCFLCDGIECLNIEIESTAQVDCESSCYIGIDDNGLMTRGCASEYGDTKGCSKDENSINQCFTCDTDYCNAILYPIRGRLQCHTCPDQFCQPSKDDVQYCSRYHPDEKCVTIYSPEVDAVETRGCISEVDSLDECKNNRSNCLTCSIDECNSDTSIAQTFSCIGCNTIDDPECMSENFRATKRCTSNECFTRLAVSAADQYLERGCLTDITECNYGICESCTGTNCNNAIFPRDRISCKFCVGDSCLNGQTKDKICTNYNNNEGCITFFGTNNEVIYRDCYEDVPVETQSICDDPNDIQCTKCSGSLCNNAVERRGNKCFQCEGIDCFHPTIGDIVDCLSECFIGVNENGETVRGCASYLNPTSLCGNSTPSCIKCDDDLCNGIVYPEKNRLSCLSCSGDDCLNIDSSKYCEVLGTHEACVTVFNSLNQTTERGCLSTLSSAQYCTNNQANCIQCQFDNCNVQTSLEQKNFCVSCNSKLDSTCVTNPKESQTIGCKGKCYSRFATNDNENIERGCSDSIGTSCSSGSCVECEGERCNSVIFPSNRLSCFKCIGSDCDVSDLEMIKEPCLTYHANDTACLTIFNEDSKVVFKGCHSDVSKETQTLCSDSNDISCTKCNGSNCNIARERRGTKCIQCVGLDCLTSGYPANVVDCQTGSCYVGVDNNGFTHKGCASSYQNISNCSINVDTEASKTCLICDKDFCNAIVFPLESRLICMDCYGTACDEVSINEKYCEQLSLNERCVSIFNTENVIAERGCLSTVQNSAVCNQNSTNCLKCNTNRCNTQISRDEIYSCVSCNSKTDPTCTSNNTSPNTKACTTNQCYSRLIPADNNWNYIEKGCVSDLPSSNPVCTNCTTCEGSLCNNIVYPTNLISCRHCSGADCKTSTVTKRCALFNQEKQACITIFANRQDVIYRGCYSDAVIGTQEVCDDSSNIACTKCSSGSNCNIDQTRRGFKCYKCSGRECLVPSHPSDVINCLSNCYVGLNSYGENVRGCYATYSNHTCSIDEDSQYQCISCQDDFCNGITYPVTNRLSCHICHDSNNCQTVSDDNINYCPNYGQQEKCVSVFNADNKVIERGCSSSLNNNVYCSQNYKNCIECGTAGCNNITSVSSKMCAICDSVTDKNCVLNPRVVPTKYCDRGCYTRLINGDLYRGCLEDLNNGTCTSATNCVSCADFDKCNVINYPNNRMECLTCNNSTDCINPTKMSCVRHRENETCVTIFNGYRVDKKGCFADQSTTDQTVCTANNNTCLTCSTSNCNTNNVRSDERCIVCKSDINPQCAQQPQQLISEQCLLPSDGECYARISDGRTLRGCKGSLTAIDINNCRNTSVFAECQISSGDGSNNKLIPLKRLQCYYCDSTKDEHCGEVQTSNNTLPCKSYNSPENCIKISYSDGRVVRGCLADFSSDTCSYGHCETCPSDRIADGCNFSFASRISVSIVLFALSILLFLMVK</sequence>
<reference evidence="4" key="2">
    <citation type="submission" date="2022-10" db="EMBL/GenBank/DDBJ databases">
        <authorList>
            <consortium name="ENA_rothamsted_submissions"/>
            <consortium name="culmorum"/>
            <person name="King R."/>
        </authorList>
    </citation>
    <scope>NUCLEOTIDE SEQUENCE</scope>
</reference>
<feature type="signal peptide" evidence="2">
    <location>
        <begin position="1"/>
        <end position="22"/>
    </location>
</feature>
<feature type="domain" description="DUF753" evidence="3">
    <location>
        <begin position="1400"/>
        <end position="1475"/>
    </location>
</feature>
<dbReference type="Proteomes" id="UP001153620">
    <property type="component" value="Chromosome 3"/>
</dbReference>
<evidence type="ECO:0000313" key="4">
    <source>
        <dbReference type="EMBL" id="CAG9807410.1"/>
    </source>
</evidence>
<dbReference type="OrthoDB" id="7730284at2759"/>
<keyword evidence="2" id="KW-0732">Signal</keyword>
<feature type="domain" description="DUF753" evidence="3">
    <location>
        <begin position="442"/>
        <end position="511"/>
    </location>
</feature>
<feature type="domain" description="DUF753" evidence="3">
    <location>
        <begin position="764"/>
        <end position="832"/>
    </location>
</feature>
<reference evidence="4" key="1">
    <citation type="submission" date="2022-01" db="EMBL/GenBank/DDBJ databases">
        <authorList>
            <person name="King R."/>
        </authorList>
    </citation>
    <scope>NUCLEOTIDE SEQUENCE</scope>
</reference>
<keyword evidence="1" id="KW-1133">Transmembrane helix</keyword>
<protein>
    <recommendedName>
        <fullName evidence="3">DUF753 domain-containing protein</fullName>
    </recommendedName>
</protein>
<evidence type="ECO:0000259" key="3">
    <source>
        <dbReference type="Pfam" id="PF05444"/>
    </source>
</evidence>
<dbReference type="EMBL" id="OU895879">
    <property type="protein sequence ID" value="CAG9807410.1"/>
    <property type="molecule type" value="Genomic_DNA"/>
</dbReference>
<dbReference type="Pfam" id="PF05444">
    <property type="entry name" value="DUF753"/>
    <property type="match status" value="10"/>
</dbReference>
<name>A0A9N9WX61_9DIPT</name>
<organism evidence="4 5">
    <name type="scientific">Chironomus riparius</name>
    <dbReference type="NCBI Taxonomy" id="315576"/>
    <lineage>
        <taxon>Eukaryota</taxon>
        <taxon>Metazoa</taxon>
        <taxon>Ecdysozoa</taxon>
        <taxon>Arthropoda</taxon>
        <taxon>Hexapoda</taxon>
        <taxon>Insecta</taxon>
        <taxon>Pterygota</taxon>
        <taxon>Neoptera</taxon>
        <taxon>Endopterygota</taxon>
        <taxon>Diptera</taxon>
        <taxon>Nematocera</taxon>
        <taxon>Chironomoidea</taxon>
        <taxon>Chironomidae</taxon>
        <taxon>Chironominae</taxon>
        <taxon>Chironomus</taxon>
    </lineage>
</organism>
<dbReference type="PANTHER" id="PTHR21721">
    <property type="entry name" value="GH09876P-RELATED"/>
    <property type="match status" value="1"/>
</dbReference>
<keyword evidence="1" id="KW-0472">Membrane</keyword>
<feature type="domain" description="DUF753" evidence="3">
    <location>
        <begin position="522"/>
        <end position="587"/>
    </location>
</feature>
<feature type="transmembrane region" description="Helical" evidence="1">
    <location>
        <begin position="1478"/>
        <end position="1499"/>
    </location>
</feature>